<evidence type="ECO:0000256" key="11">
    <source>
        <dbReference type="SAM" id="Phobius"/>
    </source>
</evidence>
<dbReference type="GO" id="GO:0015891">
    <property type="term" value="P:siderophore transport"/>
    <property type="evidence" value="ECO:0007669"/>
    <property type="project" value="InterPro"/>
</dbReference>
<dbReference type="EMBL" id="CP043450">
    <property type="protein sequence ID" value="QEM12724.1"/>
    <property type="molecule type" value="Genomic_DNA"/>
</dbReference>
<evidence type="ECO:0000256" key="7">
    <source>
        <dbReference type="ARBA" id="ARBA00022927"/>
    </source>
</evidence>
<proteinExistence type="inferred from homology"/>
<dbReference type="Pfam" id="PF05569">
    <property type="entry name" value="Peptidase_M56"/>
    <property type="match status" value="1"/>
</dbReference>
<dbReference type="Pfam" id="PF07715">
    <property type="entry name" value="Plug"/>
    <property type="match status" value="1"/>
</dbReference>
<keyword evidence="14" id="KW-1185">Reference proteome</keyword>
<feature type="transmembrane region" description="Helical" evidence="11">
    <location>
        <begin position="92"/>
        <end position="110"/>
    </location>
</feature>
<evidence type="ECO:0000256" key="3">
    <source>
        <dbReference type="ARBA" id="ARBA00022448"/>
    </source>
</evidence>
<dbReference type="GO" id="GO:0030288">
    <property type="term" value="C:outer membrane-bounded periplasmic space"/>
    <property type="evidence" value="ECO:0007669"/>
    <property type="project" value="InterPro"/>
</dbReference>
<comment type="similarity">
    <text evidence="2">Belongs to the TonB family.</text>
</comment>
<feature type="domain" description="TonB C-terminal" evidence="12">
    <location>
        <begin position="332"/>
        <end position="428"/>
    </location>
</feature>
<dbReference type="InterPro" id="IPR006260">
    <property type="entry name" value="TonB/TolA_C"/>
</dbReference>
<name>A0A5C1I4K4_9SPHI</name>
<dbReference type="AlphaFoldDB" id="A0A5C1I4K4"/>
<dbReference type="Pfam" id="PF03544">
    <property type="entry name" value="TonB_C"/>
    <property type="match status" value="2"/>
</dbReference>
<dbReference type="GO" id="GO:0031992">
    <property type="term" value="F:energy transducer activity"/>
    <property type="evidence" value="ECO:0007669"/>
    <property type="project" value="InterPro"/>
</dbReference>
<keyword evidence="6 10" id="KW-0812">Transmembrane</keyword>
<dbReference type="InterPro" id="IPR039426">
    <property type="entry name" value="TonB-dep_rcpt-like"/>
</dbReference>
<dbReference type="PANTHER" id="PTHR33446">
    <property type="entry name" value="PROTEIN TONB-RELATED"/>
    <property type="match status" value="1"/>
</dbReference>
<dbReference type="NCBIfam" id="TIGR04057">
    <property type="entry name" value="SusC_RagA_signa"/>
    <property type="match status" value="1"/>
</dbReference>
<evidence type="ECO:0000256" key="8">
    <source>
        <dbReference type="ARBA" id="ARBA00022989"/>
    </source>
</evidence>
<dbReference type="NCBIfam" id="TIGR01352">
    <property type="entry name" value="tonB_Cterm"/>
    <property type="match status" value="2"/>
</dbReference>
<dbReference type="KEGG" id="mrub:DEO27_022825"/>
<dbReference type="InterPro" id="IPR023997">
    <property type="entry name" value="TonB-dep_OMP_SusC/RagA_CS"/>
</dbReference>
<keyword evidence="10" id="KW-1134">Transmembrane beta strand</keyword>
<accession>A0A5C1I4K4</accession>
<evidence type="ECO:0000256" key="5">
    <source>
        <dbReference type="ARBA" id="ARBA00022519"/>
    </source>
</evidence>
<organism evidence="13 14">
    <name type="scientific">Mucilaginibacter rubeus</name>
    <dbReference type="NCBI Taxonomy" id="2027860"/>
    <lineage>
        <taxon>Bacteria</taxon>
        <taxon>Pseudomonadati</taxon>
        <taxon>Bacteroidota</taxon>
        <taxon>Sphingobacteriia</taxon>
        <taxon>Sphingobacteriales</taxon>
        <taxon>Sphingobacteriaceae</taxon>
        <taxon>Mucilaginibacter</taxon>
    </lineage>
</organism>
<keyword evidence="8 11" id="KW-1133">Transmembrane helix</keyword>
<evidence type="ECO:0000256" key="1">
    <source>
        <dbReference type="ARBA" id="ARBA00004383"/>
    </source>
</evidence>
<evidence type="ECO:0000313" key="14">
    <source>
        <dbReference type="Proteomes" id="UP000251402"/>
    </source>
</evidence>
<dbReference type="InterPro" id="IPR051045">
    <property type="entry name" value="TonB-dependent_transducer"/>
</dbReference>
<feature type="domain" description="TonB C-terminal" evidence="12">
    <location>
        <begin position="460"/>
        <end position="556"/>
    </location>
</feature>
<keyword evidence="7" id="KW-0653">Protein transport</keyword>
<dbReference type="PROSITE" id="PS52016">
    <property type="entry name" value="TONB_DEPENDENT_REC_3"/>
    <property type="match status" value="1"/>
</dbReference>
<keyword evidence="4" id="KW-1003">Cell membrane</keyword>
<evidence type="ECO:0000256" key="4">
    <source>
        <dbReference type="ARBA" id="ARBA00022475"/>
    </source>
</evidence>
<keyword evidence="9 10" id="KW-0472">Membrane</keyword>
<dbReference type="InterPro" id="IPR003538">
    <property type="entry name" value="TonB"/>
</dbReference>
<dbReference type="Proteomes" id="UP000251402">
    <property type="component" value="Chromosome"/>
</dbReference>
<dbReference type="InterPro" id="IPR008756">
    <property type="entry name" value="Peptidase_M56"/>
</dbReference>
<evidence type="ECO:0000313" key="13">
    <source>
        <dbReference type="EMBL" id="QEM12724.1"/>
    </source>
</evidence>
<evidence type="ECO:0000256" key="9">
    <source>
        <dbReference type="ARBA" id="ARBA00023136"/>
    </source>
</evidence>
<dbReference type="CDD" id="cd07341">
    <property type="entry name" value="M56_BlaR1_MecR1_like"/>
    <property type="match status" value="1"/>
</dbReference>
<dbReference type="InterPro" id="IPR012910">
    <property type="entry name" value="Plug_dom"/>
</dbReference>
<dbReference type="GO" id="GO:0009279">
    <property type="term" value="C:cell outer membrane"/>
    <property type="evidence" value="ECO:0007669"/>
    <property type="project" value="UniProtKB-SubCell"/>
</dbReference>
<feature type="transmembrane region" description="Helical" evidence="11">
    <location>
        <begin position="36"/>
        <end position="55"/>
    </location>
</feature>
<feature type="transmembrane region" description="Helical" evidence="11">
    <location>
        <begin position="6"/>
        <end position="24"/>
    </location>
</feature>
<comment type="subcellular location">
    <subcellularLocation>
        <location evidence="1">Cell inner membrane</location>
        <topology evidence="1">Single-pass membrane protein</topology>
        <orientation evidence="1">Periplasmic side</orientation>
    </subcellularLocation>
    <subcellularLocation>
        <location evidence="10">Cell outer membrane</location>
        <topology evidence="10">Multi-pass membrane protein</topology>
    </subcellularLocation>
</comment>
<dbReference type="OrthoDB" id="649093at2"/>
<evidence type="ECO:0000256" key="10">
    <source>
        <dbReference type="PROSITE-ProRule" id="PRU01360"/>
    </source>
</evidence>
<dbReference type="PRINTS" id="PR01374">
    <property type="entry name" value="TONBPROTEIN"/>
</dbReference>
<feature type="transmembrane region" description="Helical" evidence="11">
    <location>
        <begin position="250"/>
        <end position="271"/>
    </location>
</feature>
<dbReference type="PROSITE" id="PS52015">
    <property type="entry name" value="TONB_CTD"/>
    <property type="match status" value="2"/>
</dbReference>
<dbReference type="GO" id="GO:0055085">
    <property type="term" value="P:transmembrane transport"/>
    <property type="evidence" value="ECO:0007669"/>
    <property type="project" value="InterPro"/>
</dbReference>
<comment type="similarity">
    <text evidence="10">Belongs to the TonB-dependent receptor family.</text>
</comment>
<dbReference type="GO" id="GO:0098797">
    <property type="term" value="C:plasma membrane protein complex"/>
    <property type="evidence" value="ECO:0007669"/>
    <property type="project" value="TreeGrafter"/>
</dbReference>
<reference evidence="13" key="1">
    <citation type="submission" date="2019-08" db="EMBL/GenBank/DDBJ databases">
        <title>Comparative genome analysis confer to the adaptation heavy metal polluted environment.</title>
        <authorList>
            <person name="Li Y."/>
        </authorList>
    </citation>
    <scope>NUCLEOTIDE SEQUENCE [LARGE SCALE GENOMIC DNA]</scope>
    <source>
        <strain evidence="13">P1</strain>
    </source>
</reference>
<dbReference type="GO" id="GO:0015031">
    <property type="term" value="P:protein transport"/>
    <property type="evidence" value="ECO:0007669"/>
    <property type="project" value="UniProtKB-KW"/>
</dbReference>
<keyword evidence="10" id="KW-0998">Cell outer membrane</keyword>
<keyword evidence="3 10" id="KW-0813">Transport</keyword>
<dbReference type="PANTHER" id="PTHR33446:SF2">
    <property type="entry name" value="PROTEIN TONB"/>
    <property type="match status" value="1"/>
</dbReference>
<protein>
    <submittedName>
        <fullName evidence="13">TonB family protein</fullName>
    </submittedName>
</protein>
<dbReference type="Gene3D" id="3.30.1150.10">
    <property type="match status" value="2"/>
</dbReference>
<evidence type="ECO:0000256" key="6">
    <source>
        <dbReference type="ARBA" id="ARBA00022692"/>
    </source>
</evidence>
<dbReference type="InterPro" id="IPR037682">
    <property type="entry name" value="TonB_C"/>
</dbReference>
<gene>
    <name evidence="13" type="ORF">DEO27_022825</name>
</gene>
<keyword evidence="5" id="KW-0997">Cell inner membrane</keyword>
<dbReference type="SUPFAM" id="SSF74653">
    <property type="entry name" value="TolA/TonB C-terminal domain"/>
    <property type="match status" value="2"/>
</dbReference>
<evidence type="ECO:0000259" key="12">
    <source>
        <dbReference type="PROSITE" id="PS52015"/>
    </source>
</evidence>
<sequence>MNWWQYLLLVNIYLLLFYGFYVLLLRKETFFQLNRLYLVSAALLSFMIPVIQASWVQDLFITQQVKYTLYSSPVAVYNFKPIEESSVSIGEILFLVYVAGIVFLSARLVWQLFKLKKVISQPESAVSYSFFKTVKLNADGEANEAIATHEDVHAKQWHSADVLLIELVMIINWFNPIVYFYRRAIKHIHEFIADRHAVEAGTDKADYAMLLLSQTFNTPTHGLVNSFFNKSLLKERIIMLQKNKSHRIALVKYGLSAPLFILMMVLSSATINNSDTISVINIKADKVFSTPASKVTEITIDEPQPRTNARIVAAADTTPIYTSVEKVPEFSGGLQAFGKFLQSNLRYPANARAQRIQGRVIITFVVERDGALSNEKVVRGVTDDLNNEALRVIKLSPNWKPGMQGNRTVRTQYSVPISFTLAPNEDTIKTTTPAKFSIASAQPGSDQVFTAVEQVPEFKGGINAFGKFLATNIRYPKDAREKNIQGRVVATFVVEKDGSLSDFKVLRGIGYGCDEEAIRVLKLSPEWKPGTQNGRAVRVQYSVPISFTLAGGTPTKPGENKTGAVVTGDANTSSLATQLQKDSSRATFSIRDGFENGAQPLYVIDGVTQSKSFVLKNINPDDISSITVWKDKNATAIYGERGANGVIQITTKAEAKRKVAEATIKGSVIKSN</sequence>
<dbReference type="SUPFAM" id="SSF56935">
    <property type="entry name" value="Porins"/>
    <property type="match status" value="1"/>
</dbReference>
<dbReference type="Gene3D" id="2.170.130.10">
    <property type="entry name" value="TonB-dependent receptor, plug domain"/>
    <property type="match status" value="1"/>
</dbReference>
<dbReference type="InterPro" id="IPR037066">
    <property type="entry name" value="Plug_dom_sf"/>
</dbReference>
<evidence type="ECO:0000256" key="2">
    <source>
        <dbReference type="ARBA" id="ARBA00006555"/>
    </source>
</evidence>
<dbReference type="RefSeq" id="WP_112568952.1">
    <property type="nucleotide sequence ID" value="NZ_CP043450.1"/>
</dbReference>